<accession>V6SQ68</accession>
<dbReference type="STRING" id="1341181.FLJC2902T_17080"/>
<evidence type="ECO:0000313" key="1">
    <source>
        <dbReference type="EMBL" id="ESU28357.1"/>
    </source>
</evidence>
<protein>
    <submittedName>
        <fullName evidence="1">Uncharacterized protein</fullName>
    </submittedName>
</protein>
<keyword evidence="2" id="KW-1185">Reference proteome</keyword>
<evidence type="ECO:0000313" key="2">
    <source>
        <dbReference type="Proteomes" id="UP000018004"/>
    </source>
</evidence>
<dbReference type="Proteomes" id="UP000018004">
    <property type="component" value="Unassembled WGS sequence"/>
</dbReference>
<reference evidence="1 2" key="1">
    <citation type="submission" date="2013-08" db="EMBL/GenBank/DDBJ databases">
        <title>Flavobacterium limnosediminis JC2902 genome sequencing.</title>
        <authorList>
            <person name="Lee K."/>
            <person name="Yi H."/>
            <person name="Park S."/>
            <person name="Chun J."/>
        </authorList>
    </citation>
    <scope>NUCLEOTIDE SEQUENCE [LARGE SCALE GENOMIC DNA]</scope>
    <source>
        <strain evidence="1 2">JC2902</strain>
    </source>
</reference>
<dbReference type="AlphaFoldDB" id="V6SQ68"/>
<name>V6SQ68_9FLAO</name>
<dbReference type="EMBL" id="AVGG01000007">
    <property type="protein sequence ID" value="ESU28357.1"/>
    <property type="molecule type" value="Genomic_DNA"/>
</dbReference>
<sequence length="40" mass="4619">MTEVLLIVIRGCCYLLKNGVLYNIDRKNNHINLVIFGKNI</sequence>
<organism evidence="1 2">
    <name type="scientific">Flavobacterium limnosediminis JC2902</name>
    <dbReference type="NCBI Taxonomy" id="1341181"/>
    <lineage>
        <taxon>Bacteria</taxon>
        <taxon>Pseudomonadati</taxon>
        <taxon>Bacteroidota</taxon>
        <taxon>Flavobacteriia</taxon>
        <taxon>Flavobacteriales</taxon>
        <taxon>Flavobacteriaceae</taxon>
        <taxon>Flavobacterium</taxon>
    </lineage>
</organism>
<gene>
    <name evidence="1" type="ORF">FLJC2902T_17080</name>
</gene>
<proteinExistence type="predicted"/>
<comment type="caution">
    <text evidence="1">The sequence shown here is derived from an EMBL/GenBank/DDBJ whole genome shotgun (WGS) entry which is preliminary data.</text>
</comment>